<sequence length="55" mass="5976">MLCSSPPAAPTLWGQIALIFGLRDSSLQLPPAPSPAKPGFCSWIFWYVAALNHCF</sequence>
<evidence type="ECO:0000313" key="1">
    <source>
        <dbReference type="EMBL" id="GKV14802.1"/>
    </source>
</evidence>
<proteinExistence type="predicted"/>
<accession>A0AAV5JML0</accession>
<comment type="caution">
    <text evidence="1">The sequence shown here is derived from an EMBL/GenBank/DDBJ whole genome shotgun (WGS) entry which is preliminary data.</text>
</comment>
<gene>
    <name evidence="1" type="ORF">SLEP1_g25619</name>
</gene>
<keyword evidence="2" id="KW-1185">Reference proteome</keyword>
<dbReference type="Proteomes" id="UP001054252">
    <property type="component" value="Unassembled WGS sequence"/>
</dbReference>
<name>A0AAV5JML0_9ROSI</name>
<protein>
    <submittedName>
        <fullName evidence="1">Uncharacterized protein</fullName>
    </submittedName>
</protein>
<evidence type="ECO:0000313" key="2">
    <source>
        <dbReference type="Proteomes" id="UP001054252"/>
    </source>
</evidence>
<organism evidence="1 2">
    <name type="scientific">Rubroshorea leprosula</name>
    <dbReference type="NCBI Taxonomy" id="152421"/>
    <lineage>
        <taxon>Eukaryota</taxon>
        <taxon>Viridiplantae</taxon>
        <taxon>Streptophyta</taxon>
        <taxon>Embryophyta</taxon>
        <taxon>Tracheophyta</taxon>
        <taxon>Spermatophyta</taxon>
        <taxon>Magnoliopsida</taxon>
        <taxon>eudicotyledons</taxon>
        <taxon>Gunneridae</taxon>
        <taxon>Pentapetalae</taxon>
        <taxon>rosids</taxon>
        <taxon>malvids</taxon>
        <taxon>Malvales</taxon>
        <taxon>Dipterocarpaceae</taxon>
        <taxon>Rubroshorea</taxon>
    </lineage>
</organism>
<reference evidence="1 2" key="1">
    <citation type="journal article" date="2021" name="Commun. Biol.">
        <title>The genome of Shorea leprosula (Dipterocarpaceae) highlights the ecological relevance of drought in aseasonal tropical rainforests.</title>
        <authorList>
            <person name="Ng K.K.S."/>
            <person name="Kobayashi M.J."/>
            <person name="Fawcett J.A."/>
            <person name="Hatakeyama M."/>
            <person name="Paape T."/>
            <person name="Ng C.H."/>
            <person name="Ang C.C."/>
            <person name="Tnah L.H."/>
            <person name="Lee C.T."/>
            <person name="Nishiyama T."/>
            <person name="Sese J."/>
            <person name="O'Brien M.J."/>
            <person name="Copetti D."/>
            <person name="Mohd Noor M.I."/>
            <person name="Ong R.C."/>
            <person name="Putra M."/>
            <person name="Sireger I.Z."/>
            <person name="Indrioko S."/>
            <person name="Kosugi Y."/>
            <person name="Izuno A."/>
            <person name="Isagi Y."/>
            <person name="Lee S.L."/>
            <person name="Shimizu K.K."/>
        </authorList>
    </citation>
    <scope>NUCLEOTIDE SEQUENCE [LARGE SCALE GENOMIC DNA]</scope>
    <source>
        <strain evidence="1">214</strain>
    </source>
</reference>
<dbReference type="EMBL" id="BPVZ01000041">
    <property type="protein sequence ID" value="GKV14802.1"/>
    <property type="molecule type" value="Genomic_DNA"/>
</dbReference>
<dbReference type="AlphaFoldDB" id="A0AAV5JML0"/>